<dbReference type="Gene3D" id="3.40.50.2000">
    <property type="entry name" value="Glycogen Phosphorylase B"/>
    <property type="match status" value="2"/>
</dbReference>
<feature type="binding site" evidence="10">
    <location>
        <position position="311"/>
    </location>
    <ligand>
        <name>UDP-N-acetyl-alpha-D-glucosamine</name>
        <dbReference type="ChEBI" id="CHEBI:57705"/>
    </ligand>
</feature>
<evidence type="ECO:0000256" key="10">
    <source>
        <dbReference type="HAMAP-Rule" id="MF_00033"/>
    </source>
</evidence>
<evidence type="ECO:0000256" key="3">
    <source>
        <dbReference type="ARBA" id="ARBA00022676"/>
    </source>
</evidence>
<comment type="catalytic activity">
    <reaction evidence="10">
        <text>di-trans,octa-cis-undecaprenyl diphospho-N-acetyl-alpha-D-muramoyl-L-alanyl-D-glutamyl-meso-2,6-diaminopimeloyl-D-alanyl-D-alanine + UDP-N-acetyl-alpha-D-glucosamine = di-trans,octa-cis-undecaprenyl diphospho-[N-acetyl-alpha-D-glucosaminyl-(1-&gt;4)]-N-acetyl-alpha-D-muramoyl-L-alanyl-D-glutamyl-meso-2,6-diaminopimeloyl-D-alanyl-D-alanine + UDP + H(+)</text>
        <dbReference type="Rhea" id="RHEA:31227"/>
        <dbReference type="ChEBI" id="CHEBI:15378"/>
        <dbReference type="ChEBI" id="CHEBI:57705"/>
        <dbReference type="ChEBI" id="CHEBI:58223"/>
        <dbReference type="ChEBI" id="CHEBI:61387"/>
        <dbReference type="ChEBI" id="CHEBI:61388"/>
        <dbReference type="EC" id="2.4.1.227"/>
    </reaction>
</comment>
<keyword evidence="4 10" id="KW-0808">Transferase</keyword>
<feature type="binding site" evidence="10">
    <location>
        <position position="176"/>
    </location>
    <ligand>
        <name>UDP-N-acetyl-alpha-D-glucosamine</name>
        <dbReference type="ChEBI" id="CHEBI:57705"/>
    </ligand>
</feature>
<keyword evidence="7 10" id="KW-0472">Membrane</keyword>
<evidence type="ECO:0000313" key="14">
    <source>
        <dbReference type="Proteomes" id="UP001500683"/>
    </source>
</evidence>
<dbReference type="CDD" id="cd03785">
    <property type="entry name" value="GT28_MurG"/>
    <property type="match status" value="1"/>
</dbReference>
<dbReference type="EC" id="2.4.1.227" evidence="10"/>
<keyword evidence="6 10" id="KW-0573">Peptidoglycan synthesis</keyword>
<dbReference type="SUPFAM" id="SSF53756">
    <property type="entry name" value="UDP-Glycosyltransferase/glycogen phosphorylase"/>
    <property type="match status" value="1"/>
</dbReference>
<feature type="binding site" evidence="10">
    <location>
        <begin position="8"/>
        <end position="10"/>
    </location>
    <ligand>
        <name>UDP-N-acetyl-alpha-D-glucosamine</name>
        <dbReference type="ChEBI" id="CHEBI:57705"/>
    </ligand>
</feature>
<dbReference type="Proteomes" id="UP001500683">
    <property type="component" value="Unassembled WGS sequence"/>
</dbReference>
<dbReference type="RefSeq" id="WP_344939404.1">
    <property type="nucleotide sequence ID" value="NZ_BAAAZG010000001.1"/>
</dbReference>
<name>A0ABP7UXG2_9ACTN</name>
<keyword evidence="5 10" id="KW-0133">Cell shape</keyword>
<evidence type="ECO:0000256" key="7">
    <source>
        <dbReference type="ARBA" id="ARBA00023136"/>
    </source>
</evidence>
<comment type="caution">
    <text evidence="13">The sequence shown here is derived from an EMBL/GenBank/DDBJ whole genome shotgun (WGS) entry which is preliminary data.</text>
</comment>
<keyword evidence="1 10" id="KW-1003">Cell membrane</keyword>
<accession>A0ABP7UXG2</accession>
<sequence length="382" mass="39314">MVVTGGGTGGHTYPALTTVRTLQARLAATGGMLDVLWVGAADSLESRVAASEGIAFETVATGKIRRAANPLKLASPANVRDMGRVPLGVAQARSIIAGYGPDVVLATGGYVAVPVGLAARMCRRPLVVHEQTVRLGLANKTLARVAARVAVSSQSTLELLPPGLRAAAVVTGNPVRPEVLTGDSHRAVEMLDLRGFDPRRPTVYVTGGAQGSQQINTLVAEILPWLLQQANVIHQCGPGNVDTLRRRTAQLSAEAAGRYFLAGFMGPELPDVLALADVVISRSGAGTIAELTVLGKAAVLIPLASSAGNEQAHNAQHLAATGAAVALMGEVSAADLQAAVAPLLTDPGRRAAMAARARDHGRPDAAERLADIVLTAARTALD</sequence>
<dbReference type="Pfam" id="PF03033">
    <property type="entry name" value="Glyco_transf_28"/>
    <property type="match status" value="1"/>
</dbReference>
<dbReference type="InterPro" id="IPR004276">
    <property type="entry name" value="GlycoTrans_28_N"/>
</dbReference>
<comment type="caution">
    <text evidence="10">Lacks conserved residue(s) required for the propagation of feature annotation.</text>
</comment>
<keyword evidence="14" id="KW-1185">Reference proteome</keyword>
<evidence type="ECO:0000256" key="4">
    <source>
        <dbReference type="ARBA" id="ARBA00022679"/>
    </source>
</evidence>
<dbReference type="InterPro" id="IPR006009">
    <property type="entry name" value="GlcNAc_MurG"/>
</dbReference>
<proteinExistence type="inferred from homology"/>
<comment type="subcellular location">
    <subcellularLocation>
        <location evidence="10">Cell membrane</location>
        <topology evidence="10">Peripheral membrane protein</topology>
        <orientation evidence="10">Cytoplasmic side</orientation>
    </subcellularLocation>
</comment>
<evidence type="ECO:0000256" key="6">
    <source>
        <dbReference type="ARBA" id="ARBA00022984"/>
    </source>
</evidence>
<dbReference type="EMBL" id="BAAAZG010000001">
    <property type="protein sequence ID" value="GAA4054787.1"/>
    <property type="molecule type" value="Genomic_DNA"/>
</dbReference>
<organism evidence="13 14">
    <name type="scientific">Actinomadura miaoliensis</name>
    <dbReference type="NCBI Taxonomy" id="430685"/>
    <lineage>
        <taxon>Bacteria</taxon>
        <taxon>Bacillati</taxon>
        <taxon>Actinomycetota</taxon>
        <taxon>Actinomycetes</taxon>
        <taxon>Streptosporangiales</taxon>
        <taxon>Thermomonosporaceae</taxon>
        <taxon>Actinomadura</taxon>
    </lineage>
</organism>
<comment type="function">
    <text evidence="10">Cell wall formation. Catalyzes the transfer of a GlcNAc subunit on undecaprenyl-pyrophosphoryl-MurNAc-pentapeptide (lipid intermediate I) to form undecaprenyl-pyrophosphoryl-MurNAc-(pentapeptide)GlcNAc (lipid intermediate II).</text>
</comment>
<protein>
    <recommendedName>
        <fullName evidence="10">UDP-N-acetylglucosamine--N-acetylmuramyl-(pentapeptide) pyrophosphoryl-undecaprenol N-acetylglucosamine transferase</fullName>
        <ecNumber evidence="10">2.4.1.227</ecNumber>
    </recommendedName>
    <alternativeName>
        <fullName evidence="10">Undecaprenyl-PP-MurNAc-pentapeptide-UDPGlcNAc GlcNAc transferase</fullName>
    </alternativeName>
</protein>
<evidence type="ECO:0000259" key="11">
    <source>
        <dbReference type="Pfam" id="PF03033"/>
    </source>
</evidence>
<evidence type="ECO:0000259" key="12">
    <source>
        <dbReference type="Pfam" id="PF04101"/>
    </source>
</evidence>
<comment type="similarity">
    <text evidence="10">Belongs to the glycosyltransferase 28 family. MurG subfamily.</text>
</comment>
<keyword evidence="8 10" id="KW-0131">Cell cycle</keyword>
<evidence type="ECO:0000256" key="5">
    <source>
        <dbReference type="ARBA" id="ARBA00022960"/>
    </source>
</evidence>
<evidence type="ECO:0000313" key="13">
    <source>
        <dbReference type="EMBL" id="GAA4054787.1"/>
    </source>
</evidence>
<reference evidence="14" key="1">
    <citation type="journal article" date="2019" name="Int. J. Syst. Evol. Microbiol.">
        <title>The Global Catalogue of Microorganisms (GCM) 10K type strain sequencing project: providing services to taxonomists for standard genome sequencing and annotation.</title>
        <authorList>
            <consortium name="The Broad Institute Genomics Platform"/>
            <consortium name="The Broad Institute Genome Sequencing Center for Infectious Disease"/>
            <person name="Wu L."/>
            <person name="Ma J."/>
        </authorList>
    </citation>
    <scope>NUCLEOTIDE SEQUENCE [LARGE SCALE GENOMIC DNA]</scope>
    <source>
        <strain evidence="14">JCM 16702</strain>
    </source>
</reference>
<dbReference type="Pfam" id="PF04101">
    <property type="entry name" value="Glyco_tran_28_C"/>
    <property type="match status" value="1"/>
</dbReference>
<gene>
    <name evidence="13" type="primary">murG_1</name>
    <name evidence="10" type="synonym">murG</name>
    <name evidence="13" type="ORF">GCM10022214_02240</name>
</gene>
<evidence type="ECO:0000256" key="1">
    <source>
        <dbReference type="ARBA" id="ARBA00022475"/>
    </source>
</evidence>
<dbReference type="InterPro" id="IPR007235">
    <property type="entry name" value="Glyco_trans_28_C"/>
</dbReference>
<comment type="pathway">
    <text evidence="10">Cell wall biogenesis; peptidoglycan biosynthesis.</text>
</comment>
<feature type="domain" description="Glycosyltransferase family 28 N-terminal" evidence="11">
    <location>
        <begin position="2"/>
        <end position="150"/>
    </location>
</feature>
<dbReference type="PANTHER" id="PTHR21015">
    <property type="entry name" value="UDP-N-ACETYLGLUCOSAMINE--N-ACETYLMURAMYL-(PENTAPEPTIDE) PYROPHOSPHORYL-UNDECAPRENOL N-ACETYLGLUCOSAMINE TRANSFERASE 1"/>
    <property type="match status" value="1"/>
</dbReference>
<dbReference type="HAMAP" id="MF_00033">
    <property type="entry name" value="MurG"/>
    <property type="match status" value="1"/>
</dbReference>
<evidence type="ECO:0000256" key="8">
    <source>
        <dbReference type="ARBA" id="ARBA00023306"/>
    </source>
</evidence>
<dbReference type="PANTHER" id="PTHR21015:SF22">
    <property type="entry name" value="GLYCOSYLTRANSFERASE"/>
    <property type="match status" value="1"/>
</dbReference>
<evidence type="ECO:0000256" key="9">
    <source>
        <dbReference type="ARBA" id="ARBA00023316"/>
    </source>
</evidence>
<keyword evidence="2 10" id="KW-0132">Cell division</keyword>
<feature type="domain" description="Glycosyl transferase family 28 C-terminal" evidence="12">
    <location>
        <begin position="202"/>
        <end position="369"/>
    </location>
</feature>
<keyword evidence="9 10" id="KW-0961">Cell wall biogenesis/degradation</keyword>
<keyword evidence="3 10" id="KW-0328">Glycosyltransferase</keyword>
<evidence type="ECO:0000256" key="2">
    <source>
        <dbReference type="ARBA" id="ARBA00022618"/>
    </source>
</evidence>